<dbReference type="CDD" id="cd07588">
    <property type="entry name" value="BAR_Amphiphysin"/>
    <property type="match status" value="1"/>
</dbReference>
<feature type="domain" description="BAR" evidence="10">
    <location>
        <begin position="20"/>
        <end position="251"/>
    </location>
</feature>
<dbReference type="PRINTS" id="PR01251">
    <property type="entry name" value="AMPHIPHYSIN"/>
</dbReference>
<dbReference type="Pfam" id="PF03114">
    <property type="entry name" value="BAR"/>
    <property type="match status" value="1"/>
</dbReference>
<dbReference type="Gene3D" id="1.20.1270.60">
    <property type="entry name" value="Arfaptin homology (AH) domain/BAR domain"/>
    <property type="match status" value="1"/>
</dbReference>
<evidence type="ECO:0000259" key="10">
    <source>
        <dbReference type="PROSITE" id="PS51021"/>
    </source>
</evidence>
<accession>A0A915PHF1</accession>
<feature type="domain" description="SH3" evidence="9">
    <location>
        <begin position="406"/>
        <end position="470"/>
    </location>
</feature>
<sequence length="470" mass="52355">MSDLFSKQLKKQTARAKEKLLEGLGKAKATQDDVFDQHAANLVKQSKACERLYRDLKAYGAALRTMVQAQKTFRETIRELYESDWPDREHLCAITQEFGASVNTANDFQSLDLQWDEFEKTVNDQVMGSVNAYMAQFSDLKAKVAKRGRKLVDFDSARNNYTTVKASSKKGDDDPKVVKALADLQQAETLYKELNRELVDALPATYDSRITFFVDTLQTIFNAESSNHAECGKNNKTLVTLLDNLGNSFDSLRIPRNASDHSVTLAPTDDQSVPNEGSSPPKSEIPTPEPRQTSPQILSAPLLNKSDAQNDEENAEKKIYPYLTATPPATTIVPGVEERNGKKAAAVSGDVGEKDSNISLNPFDVDDDDDDAKNPFNEINNEKEPHPEPRSPQKGDSRQEKNGDRKILYKVRATHRYTAEDTDELTFDAGEVITVLEAREEDLLDDGWLLGVKQSDGIRGVFPANFTKSL</sequence>
<dbReference type="InterPro" id="IPR027267">
    <property type="entry name" value="AH/BAR_dom_sf"/>
</dbReference>
<keyword evidence="4" id="KW-0963">Cytoplasm</keyword>
<keyword evidence="6" id="KW-0472">Membrane</keyword>
<evidence type="ECO:0000256" key="1">
    <source>
        <dbReference type="ARBA" id="ARBA00004308"/>
    </source>
</evidence>
<feature type="compositionally biased region" description="Polar residues" evidence="8">
    <location>
        <begin position="269"/>
        <end position="281"/>
    </location>
</feature>
<dbReference type="PROSITE" id="PS50002">
    <property type="entry name" value="SH3"/>
    <property type="match status" value="1"/>
</dbReference>
<evidence type="ECO:0000259" key="9">
    <source>
        <dbReference type="PROSITE" id="PS50002"/>
    </source>
</evidence>
<feature type="compositionally biased region" description="Basic and acidic residues" evidence="8">
    <location>
        <begin position="380"/>
        <end position="406"/>
    </location>
</feature>
<dbReference type="GO" id="GO:0005543">
    <property type="term" value="F:phospholipid binding"/>
    <property type="evidence" value="ECO:0007669"/>
    <property type="project" value="TreeGrafter"/>
</dbReference>
<dbReference type="SMART" id="SM00721">
    <property type="entry name" value="BAR"/>
    <property type="match status" value="1"/>
</dbReference>
<dbReference type="PROSITE" id="PS51021">
    <property type="entry name" value="BAR"/>
    <property type="match status" value="1"/>
</dbReference>
<dbReference type="WBParaSite" id="sdigi.contig173.g5641.t1">
    <property type="protein sequence ID" value="sdigi.contig173.g5641.t1"/>
    <property type="gene ID" value="sdigi.contig173.g5641"/>
</dbReference>
<keyword evidence="5" id="KW-0175">Coiled coil</keyword>
<evidence type="ECO:0000256" key="3">
    <source>
        <dbReference type="ARBA" id="ARBA00022443"/>
    </source>
</evidence>
<name>A0A915PHF1_9BILA</name>
<dbReference type="SMART" id="SM00326">
    <property type="entry name" value="SH3"/>
    <property type="match status" value="1"/>
</dbReference>
<evidence type="ECO:0000256" key="4">
    <source>
        <dbReference type="ARBA" id="ARBA00022490"/>
    </source>
</evidence>
<keyword evidence="3 7" id="KW-0728">SH3 domain</keyword>
<evidence type="ECO:0000313" key="12">
    <source>
        <dbReference type="WBParaSite" id="sdigi.contig173.g5641.t1"/>
    </source>
</evidence>
<reference evidence="12" key="1">
    <citation type="submission" date="2022-11" db="UniProtKB">
        <authorList>
            <consortium name="WormBaseParasite"/>
        </authorList>
    </citation>
    <scope>IDENTIFICATION</scope>
</reference>
<dbReference type="InterPro" id="IPR003005">
    <property type="entry name" value="Amphiphysin"/>
</dbReference>
<dbReference type="FunFam" id="1.20.1270.60:FF:000013">
    <property type="entry name" value="Amphiphysin isoform 2"/>
    <property type="match status" value="1"/>
</dbReference>
<dbReference type="SUPFAM" id="SSF50044">
    <property type="entry name" value="SH3-domain"/>
    <property type="match status" value="1"/>
</dbReference>
<evidence type="ECO:0000256" key="2">
    <source>
        <dbReference type="ARBA" id="ARBA00004496"/>
    </source>
</evidence>
<evidence type="ECO:0000256" key="7">
    <source>
        <dbReference type="PROSITE-ProRule" id="PRU00192"/>
    </source>
</evidence>
<comment type="subcellular location">
    <subcellularLocation>
        <location evidence="2">Cytoplasm</location>
    </subcellularLocation>
    <subcellularLocation>
        <location evidence="1">Endomembrane system</location>
    </subcellularLocation>
</comment>
<dbReference type="GO" id="GO:0005886">
    <property type="term" value="C:plasma membrane"/>
    <property type="evidence" value="ECO:0007669"/>
    <property type="project" value="TreeGrafter"/>
</dbReference>
<dbReference type="InterPro" id="IPR036028">
    <property type="entry name" value="SH3-like_dom_sf"/>
</dbReference>
<organism evidence="11 12">
    <name type="scientific">Setaria digitata</name>
    <dbReference type="NCBI Taxonomy" id="48799"/>
    <lineage>
        <taxon>Eukaryota</taxon>
        <taxon>Metazoa</taxon>
        <taxon>Ecdysozoa</taxon>
        <taxon>Nematoda</taxon>
        <taxon>Chromadorea</taxon>
        <taxon>Rhabditida</taxon>
        <taxon>Spirurina</taxon>
        <taxon>Spiruromorpha</taxon>
        <taxon>Filarioidea</taxon>
        <taxon>Setariidae</taxon>
        <taxon>Setaria</taxon>
    </lineage>
</organism>
<dbReference type="InterPro" id="IPR004148">
    <property type="entry name" value="BAR_dom"/>
</dbReference>
<evidence type="ECO:0000256" key="5">
    <source>
        <dbReference type="ARBA" id="ARBA00023054"/>
    </source>
</evidence>
<dbReference type="InterPro" id="IPR001452">
    <property type="entry name" value="SH3_domain"/>
</dbReference>
<protein>
    <submittedName>
        <fullName evidence="12">SH3 domain-containing protein</fullName>
    </submittedName>
</protein>
<dbReference type="PANTHER" id="PTHR46514:SF3">
    <property type="entry name" value="AMPHIPHYSIN"/>
    <property type="match status" value="1"/>
</dbReference>
<dbReference type="Pfam" id="PF14604">
    <property type="entry name" value="SH3_9"/>
    <property type="match status" value="1"/>
</dbReference>
<dbReference type="GO" id="GO:0005737">
    <property type="term" value="C:cytoplasm"/>
    <property type="evidence" value="ECO:0007669"/>
    <property type="project" value="UniProtKB-SubCell"/>
</dbReference>
<dbReference type="SUPFAM" id="SSF103657">
    <property type="entry name" value="BAR/IMD domain-like"/>
    <property type="match status" value="1"/>
</dbReference>
<feature type="region of interest" description="Disordered" evidence="8">
    <location>
        <begin position="327"/>
        <end position="406"/>
    </location>
</feature>
<evidence type="ECO:0000256" key="8">
    <source>
        <dbReference type="SAM" id="MobiDB-lite"/>
    </source>
</evidence>
<dbReference type="PANTHER" id="PTHR46514">
    <property type="entry name" value="AMPHIPHYSIN"/>
    <property type="match status" value="1"/>
</dbReference>
<dbReference type="GO" id="GO:0012505">
    <property type="term" value="C:endomembrane system"/>
    <property type="evidence" value="ECO:0007669"/>
    <property type="project" value="UniProtKB-SubCell"/>
</dbReference>
<evidence type="ECO:0000313" key="11">
    <source>
        <dbReference type="Proteomes" id="UP000887581"/>
    </source>
</evidence>
<dbReference type="Proteomes" id="UP000887581">
    <property type="component" value="Unplaced"/>
</dbReference>
<dbReference type="AlphaFoldDB" id="A0A915PHF1"/>
<keyword evidence="11" id="KW-1185">Reference proteome</keyword>
<dbReference type="Gene3D" id="2.30.30.40">
    <property type="entry name" value="SH3 Domains"/>
    <property type="match status" value="1"/>
</dbReference>
<evidence type="ECO:0000256" key="6">
    <source>
        <dbReference type="ARBA" id="ARBA00023136"/>
    </source>
</evidence>
<feature type="region of interest" description="Disordered" evidence="8">
    <location>
        <begin position="261"/>
        <end position="300"/>
    </location>
</feature>
<dbReference type="CDD" id="cd11790">
    <property type="entry name" value="SH3_Amphiphysin"/>
    <property type="match status" value="1"/>
</dbReference>
<proteinExistence type="predicted"/>